<evidence type="ECO:0000256" key="1">
    <source>
        <dbReference type="SAM" id="MobiDB-lite"/>
    </source>
</evidence>
<dbReference type="EMBL" id="GBRH01199167">
    <property type="protein sequence ID" value="JAD98728.1"/>
    <property type="molecule type" value="Transcribed_RNA"/>
</dbReference>
<proteinExistence type="predicted"/>
<protein>
    <submittedName>
        <fullName evidence="2">Uncharacterized protein</fullName>
    </submittedName>
</protein>
<feature type="region of interest" description="Disordered" evidence="1">
    <location>
        <begin position="1"/>
        <end position="32"/>
    </location>
</feature>
<sequence>MIHLASMPNLDHHDVHQPATLSHIRNPLHLRM</sequence>
<reference evidence="2" key="1">
    <citation type="submission" date="2014-09" db="EMBL/GenBank/DDBJ databases">
        <authorList>
            <person name="Magalhaes I.L.F."/>
            <person name="Oliveira U."/>
            <person name="Santos F.R."/>
            <person name="Vidigal T.H.D.A."/>
            <person name="Brescovit A.D."/>
            <person name="Santos A.J."/>
        </authorList>
    </citation>
    <scope>NUCLEOTIDE SEQUENCE</scope>
    <source>
        <tissue evidence="2">Shoot tissue taken approximately 20 cm above the soil surface</tissue>
    </source>
</reference>
<reference evidence="2" key="2">
    <citation type="journal article" date="2015" name="Data Brief">
        <title>Shoot transcriptome of the giant reed, Arundo donax.</title>
        <authorList>
            <person name="Barrero R.A."/>
            <person name="Guerrero F.D."/>
            <person name="Moolhuijzen P."/>
            <person name="Goolsby J.A."/>
            <person name="Tidwell J."/>
            <person name="Bellgard S.E."/>
            <person name="Bellgard M.I."/>
        </authorList>
    </citation>
    <scope>NUCLEOTIDE SEQUENCE</scope>
    <source>
        <tissue evidence="2">Shoot tissue taken approximately 20 cm above the soil surface</tissue>
    </source>
</reference>
<dbReference type="AlphaFoldDB" id="A0A0A9EI95"/>
<name>A0A0A9EI95_ARUDO</name>
<organism evidence="2">
    <name type="scientific">Arundo donax</name>
    <name type="common">Giant reed</name>
    <name type="synonym">Donax arundinaceus</name>
    <dbReference type="NCBI Taxonomy" id="35708"/>
    <lineage>
        <taxon>Eukaryota</taxon>
        <taxon>Viridiplantae</taxon>
        <taxon>Streptophyta</taxon>
        <taxon>Embryophyta</taxon>
        <taxon>Tracheophyta</taxon>
        <taxon>Spermatophyta</taxon>
        <taxon>Magnoliopsida</taxon>
        <taxon>Liliopsida</taxon>
        <taxon>Poales</taxon>
        <taxon>Poaceae</taxon>
        <taxon>PACMAD clade</taxon>
        <taxon>Arundinoideae</taxon>
        <taxon>Arundineae</taxon>
        <taxon>Arundo</taxon>
    </lineage>
</organism>
<accession>A0A0A9EI95</accession>
<evidence type="ECO:0000313" key="2">
    <source>
        <dbReference type="EMBL" id="JAD98728.1"/>
    </source>
</evidence>